<evidence type="ECO:0000256" key="5">
    <source>
        <dbReference type="ARBA" id="ARBA00023136"/>
    </source>
</evidence>
<dbReference type="InterPro" id="IPR020846">
    <property type="entry name" value="MFS_dom"/>
</dbReference>
<gene>
    <name evidence="8" type="ORF">HLB00_09515</name>
</gene>
<feature type="transmembrane region" description="Helical" evidence="6">
    <location>
        <begin position="111"/>
        <end position="134"/>
    </location>
</feature>
<feature type="transmembrane region" description="Helical" evidence="6">
    <location>
        <begin position="341"/>
        <end position="364"/>
    </location>
</feature>
<feature type="transmembrane region" description="Helical" evidence="6">
    <location>
        <begin position="277"/>
        <end position="297"/>
    </location>
</feature>
<dbReference type="InterPro" id="IPR011701">
    <property type="entry name" value="MFS"/>
</dbReference>
<evidence type="ECO:0000256" key="6">
    <source>
        <dbReference type="SAM" id="Phobius"/>
    </source>
</evidence>
<sequence>MQNNIINGAISGYMMRAFDKNQFRILSLVSVTIGLRTLGLFMVLPIFTLYGEKFTGSYLLIGIALGAYGITMALFQTSLGRLSDRYGRKLIISLGIATFIIGNIICADPVNIYGLILGRLVEGAGAVSSAGIALVHESVPVDRRNISDAIIGVAIGLSFMLGVIIGPLLATIFNYSSIFIIAAIIGAISFIPLWMVRETKKEKLFKIRAHIDSKLAVISIISFFIYFYMIVFYLYLPIFSLKYFPVSRFYEFLIPVVFIAGIVGLAIARPADKNKTVLFSLVSLIVLLISVPLFFLNTHVTDVTYFALSVAGFYSGYIINETVFPTLITRLAPKNSYGGNLGFYTSMQHAGVFLGAVVGGLLIVKVNQDLPIMIIIFTLFVFSIVLLYFITHFREIYLSKTVE</sequence>
<comment type="subcellular location">
    <subcellularLocation>
        <location evidence="1">Cell membrane</location>
        <topology evidence="1">Multi-pass membrane protein</topology>
    </subcellularLocation>
</comment>
<evidence type="ECO:0000256" key="3">
    <source>
        <dbReference type="ARBA" id="ARBA00022692"/>
    </source>
</evidence>
<proteinExistence type="predicted"/>
<dbReference type="PANTHER" id="PTHR43124:SF3">
    <property type="entry name" value="CHLORAMPHENICOL EFFLUX PUMP RV0191"/>
    <property type="match status" value="1"/>
</dbReference>
<dbReference type="PANTHER" id="PTHR43124">
    <property type="entry name" value="PURINE EFFLUX PUMP PBUE"/>
    <property type="match status" value="1"/>
</dbReference>
<dbReference type="SUPFAM" id="SSF103473">
    <property type="entry name" value="MFS general substrate transporter"/>
    <property type="match status" value="1"/>
</dbReference>
<dbReference type="PROSITE" id="PS50850">
    <property type="entry name" value="MFS"/>
    <property type="match status" value="1"/>
</dbReference>
<evidence type="ECO:0000259" key="7">
    <source>
        <dbReference type="PROSITE" id="PS50850"/>
    </source>
</evidence>
<dbReference type="AlphaFoldDB" id="A0A7K4FPV1"/>
<organism evidence="8 9">
    <name type="scientific">Ferroplasma acidiphilum</name>
    <dbReference type="NCBI Taxonomy" id="74969"/>
    <lineage>
        <taxon>Archaea</taxon>
        <taxon>Methanobacteriati</taxon>
        <taxon>Thermoplasmatota</taxon>
        <taxon>Thermoplasmata</taxon>
        <taxon>Thermoplasmatales</taxon>
        <taxon>Ferroplasmaceae</taxon>
        <taxon>Ferroplasma</taxon>
    </lineage>
</organism>
<evidence type="ECO:0000313" key="9">
    <source>
        <dbReference type="Proteomes" id="UP000546917"/>
    </source>
</evidence>
<feature type="transmembrane region" description="Helical" evidence="6">
    <location>
        <begin position="87"/>
        <end position="105"/>
    </location>
</feature>
<dbReference type="EMBL" id="JABGBP010000420">
    <property type="protein sequence ID" value="NOL61054.1"/>
    <property type="molecule type" value="Genomic_DNA"/>
</dbReference>
<dbReference type="Proteomes" id="UP000546917">
    <property type="component" value="Unassembled WGS sequence"/>
</dbReference>
<accession>A0A7K4FPV1</accession>
<keyword evidence="4 6" id="KW-1133">Transmembrane helix</keyword>
<evidence type="ECO:0000256" key="2">
    <source>
        <dbReference type="ARBA" id="ARBA00022475"/>
    </source>
</evidence>
<feature type="transmembrane region" description="Helical" evidence="6">
    <location>
        <begin position="146"/>
        <end position="166"/>
    </location>
</feature>
<evidence type="ECO:0000256" key="1">
    <source>
        <dbReference type="ARBA" id="ARBA00004651"/>
    </source>
</evidence>
<feature type="transmembrane region" description="Helical" evidence="6">
    <location>
        <begin position="56"/>
        <end position="75"/>
    </location>
</feature>
<feature type="transmembrane region" description="Helical" evidence="6">
    <location>
        <begin position="215"/>
        <end position="236"/>
    </location>
</feature>
<evidence type="ECO:0000313" key="8">
    <source>
        <dbReference type="EMBL" id="NOL61054.1"/>
    </source>
</evidence>
<feature type="transmembrane region" description="Helical" evidence="6">
    <location>
        <begin position="172"/>
        <end position="194"/>
    </location>
</feature>
<feature type="transmembrane region" description="Helical" evidence="6">
    <location>
        <begin position="370"/>
        <end position="390"/>
    </location>
</feature>
<comment type="caution">
    <text evidence="8">The sequence shown here is derived from an EMBL/GenBank/DDBJ whole genome shotgun (WGS) entry which is preliminary data.</text>
</comment>
<feature type="domain" description="Major facilitator superfamily (MFS) profile" evidence="7">
    <location>
        <begin position="25"/>
        <end position="403"/>
    </location>
</feature>
<name>A0A7K4FPV1_9ARCH</name>
<feature type="transmembrane region" description="Helical" evidence="6">
    <location>
        <begin position="303"/>
        <end position="320"/>
    </location>
</feature>
<evidence type="ECO:0000256" key="4">
    <source>
        <dbReference type="ARBA" id="ARBA00022989"/>
    </source>
</evidence>
<reference evidence="8 9" key="1">
    <citation type="submission" date="2020-05" db="EMBL/GenBank/DDBJ databases">
        <authorList>
            <person name="Zhang R."/>
        </authorList>
    </citation>
    <scope>NUCLEOTIDE SEQUENCE [LARGE SCALE GENOMIC DNA]</scope>
    <source>
        <strain evidence="8 9">DSM 28986</strain>
    </source>
</reference>
<keyword evidence="2" id="KW-1003">Cell membrane</keyword>
<keyword evidence="3 6" id="KW-0812">Transmembrane</keyword>
<dbReference type="InterPro" id="IPR036259">
    <property type="entry name" value="MFS_trans_sf"/>
</dbReference>
<dbReference type="PROSITE" id="PS00216">
    <property type="entry name" value="SUGAR_TRANSPORT_1"/>
    <property type="match status" value="1"/>
</dbReference>
<dbReference type="Gene3D" id="1.20.1250.20">
    <property type="entry name" value="MFS general substrate transporter like domains"/>
    <property type="match status" value="1"/>
</dbReference>
<dbReference type="RefSeq" id="WP_171482098.1">
    <property type="nucleotide sequence ID" value="NZ_JABGBP010000420.1"/>
</dbReference>
<dbReference type="GO" id="GO:0005886">
    <property type="term" value="C:plasma membrane"/>
    <property type="evidence" value="ECO:0007669"/>
    <property type="project" value="UniProtKB-SubCell"/>
</dbReference>
<feature type="transmembrane region" description="Helical" evidence="6">
    <location>
        <begin position="25"/>
        <end position="50"/>
    </location>
</feature>
<dbReference type="InterPro" id="IPR050189">
    <property type="entry name" value="MFS_Efflux_Transporters"/>
</dbReference>
<protein>
    <submittedName>
        <fullName evidence="8">MFS transporter</fullName>
    </submittedName>
</protein>
<dbReference type="InterPro" id="IPR005829">
    <property type="entry name" value="Sugar_transporter_CS"/>
</dbReference>
<keyword evidence="5 6" id="KW-0472">Membrane</keyword>
<dbReference type="GO" id="GO:0022857">
    <property type="term" value="F:transmembrane transporter activity"/>
    <property type="evidence" value="ECO:0007669"/>
    <property type="project" value="InterPro"/>
</dbReference>
<feature type="transmembrane region" description="Helical" evidence="6">
    <location>
        <begin position="248"/>
        <end position="268"/>
    </location>
</feature>
<dbReference type="Pfam" id="PF07690">
    <property type="entry name" value="MFS_1"/>
    <property type="match status" value="1"/>
</dbReference>